<evidence type="ECO:0000256" key="1">
    <source>
        <dbReference type="ARBA" id="ARBA00001947"/>
    </source>
</evidence>
<comment type="pathway">
    <text evidence="2">Amino-acid biosynthesis; L-histidine biosynthesis; L-histidine from 5-phospho-alpha-D-ribose 1-diphosphate: step 9/9.</text>
</comment>
<dbReference type="PANTHER" id="PTHR21256:SF2">
    <property type="entry name" value="HISTIDINE BIOSYNTHESIS TRIFUNCTIONAL PROTEIN"/>
    <property type="match status" value="1"/>
</dbReference>
<name>A0A7S3B8R2_9EUKA</name>
<dbReference type="InterPro" id="IPR016161">
    <property type="entry name" value="Ald_DH/histidinol_DH"/>
</dbReference>
<dbReference type="GO" id="GO:0004399">
    <property type="term" value="F:histidinol dehydrogenase activity"/>
    <property type="evidence" value="ECO:0007669"/>
    <property type="project" value="InterPro"/>
</dbReference>
<dbReference type="EMBL" id="HBHX01046620">
    <property type="protein sequence ID" value="CAE0125896.1"/>
    <property type="molecule type" value="Transcribed_RNA"/>
</dbReference>
<keyword evidence="4" id="KW-0479">Metal-binding</keyword>
<dbReference type="InterPro" id="IPR012131">
    <property type="entry name" value="Hstdl_DH"/>
</dbReference>
<dbReference type="InterPro" id="IPR001692">
    <property type="entry name" value="Histidinol_DH_CS"/>
</dbReference>
<keyword evidence="5" id="KW-0862">Zinc</keyword>
<proteinExistence type="inferred from homology"/>
<dbReference type="PROSITE" id="PS00611">
    <property type="entry name" value="HISOL_DEHYDROGENASE"/>
    <property type="match status" value="1"/>
</dbReference>
<dbReference type="UniPathway" id="UPA00031">
    <property type="reaction ID" value="UER00014"/>
</dbReference>
<dbReference type="InterPro" id="IPR022695">
    <property type="entry name" value="Histidinol_DH_monofunct"/>
</dbReference>
<keyword evidence="6" id="KW-0560">Oxidoreductase</keyword>
<accession>A0A7S3B8R2</accession>
<evidence type="ECO:0000256" key="2">
    <source>
        <dbReference type="ARBA" id="ARBA00004940"/>
    </source>
</evidence>
<dbReference type="NCBIfam" id="TIGR00069">
    <property type="entry name" value="hisD"/>
    <property type="match status" value="1"/>
</dbReference>
<evidence type="ECO:0000313" key="8">
    <source>
        <dbReference type="EMBL" id="CAE0125896.1"/>
    </source>
</evidence>
<dbReference type="GO" id="GO:0005829">
    <property type="term" value="C:cytosol"/>
    <property type="evidence" value="ECO:0007669"/>
    <property type="project" value="TreeGrafter"/>
</dbReference>
<dbReference type="SUPFAM" id="SSF53720">
    <property type="entry name" value="ALDH-like"/>
    <property type="match status" value="1"/>
</dbReference>
<dbReference type="AlphaFoldDB" id="A0A7S3B8R2"/>
<organism evidence="8">
    <name type="scientific">Haptolina ericina</name>
    <dbReference type="NCBI Taxonomy" id="156174"/>
    <lineage>
        <taxon>Eukaryota</taxon>
        <taxon>Haptista</taxon>
        <taxon>Haptophyta</taxon>
        <taxon>Prymnesiophyceae</taxon>
        <taxon>Prymnesiales</taxon>
        <taxon>Prymnesiaceae</taxon>
        <taxon>Haptolina</taxon>
    </lineage>
</organism>
<dbReference type="GO" id="GO:0051287">
    <property type="term" value="F:NAD binding"/>
    <property type="evidence" value="ECO:0007669"/>
    <property type="project" value="InterPro"/>
</dbReference>
<dbReference type="PRINTS" id="PR00083">
    <property type="entry name" value="HOLDHDRGNASE"/>
</dbReference>
<evidence type="ECO:0000256" key="4">
    <source>
        <dbReference type="ARBA" id="ARBA00022723"/>
    </source>
</evidence>
<evidence type="ECO:0008006" key="9">
    <source>
        <dbReference type="Google" id="ProtNLM"/>
    </source>
</evidence>
<sequence length="429" mass="44833">MAELLLKRIKAEDVPGVRRNPVDKKARAIAEPIVEAVRLGGEAALRQYAEQFGELAPGASLIFTREKELKAAYDSISQEVRDVLERTAARIRAFAQAQCNSLIEVTVPIPGGEAGHTVEPVEVAGCYAPGGRYPLPSTVLMTAVTARVAGCKRVIVSSPRPTDVTLAAAYVAEADYLVPVGGAHAIAAMAHGAGPIEACDAIVGPGNAYVTAAKSLIAGSVAIDMLAGPSEVLILADHTADAAVVAADLLAQAEHDPSSIPSLICTSAAFADAVDEQVRSQLAVLPTRDIATEALKNGYCVVVGSVHEAAEISDRLAVEHLEIHVENPMELKKRLKHYGGLFVGHGAAEVLGDYGAGPNHTLPTGGTARSTGGLCALTFLRVRTWMRVDDPQAAEQMTLDAASLGDIEGLKGHAAAARIRLPSAKRKRP</sequence>
<dbReference type="GO" id="GO:0046872">
    <property type="term" value="F:metal ion binding"/>
    <property type="evidence" value="ECO:0007669"/>
    <property type="project" value="UniProtKB-KW"/>
</dbReference>
<gene>
    <name evidence="8" type="ORF">HERI1096_LOCUS25801</name>
</gene>
<comment type="cofactor">
    <cofactor evidence="1">
        <name>Zn(2+)</name>
        <dbReference type="ChEBI" id="CHEBI:29105"/>
    </cofactor>
</comment>
<evidence type="ECO:0000256" key="6">
    <source>
        <dbReference type="ARBA" id="ARBA00023002"/>
    </source>
</evidence>
<protein>
    <recommendedName>
        <fullName evidence="9">Histidinol dehydrogenase</fullName>
    </recommendedName>
</protein>
<evidence type="ECO:0000256" key="5">
    <source>
        <dbReference type="ARBA" id="ARBA00022833"/>
    </source>
</evidence>
<dbReference type="CDD" id="cd06572">
    <property type="entry name" value="Histidinol_dh"/>
    <property type="match status" value="1"/>
</dbReference>
<reference evidence="8" key="1">
    <citation type="submission" date="2021-01" db="EMBL/GenBank/DDBJ databases">
        <authorList>
            <person name="Corre E."/>
            <person name="Pelletier E."/>
            <person name="Niang G."/>
            <person name="Scheremetjew M."/>
            <person name="Finn R."/>
            <person name="Kale V."/>
            <person name="Holt S."/>
            <person name="Cochrane G."/>
            <person name="Meng A."/>
            <person name="Brown T."/>
            <person name="Cohen L."/>
        </authorList>
    </citation>
    <scope>NUCLEOTIDE SEQUENCE</scope>
    <source>
        <strain evidence="8">CCMP281</strain>
    </source>
</reference>
<dbReference type="GO" id="GO:0000105">
    <property type="term" value="P:L-histidine biosynthetic process"/>
    <property type="evidence" value="ECO:0007669"/>
    <property type="project" value="UniProtKB-UniPathway"/>
</dbReference>
<dbReference type="PIRSF" id="PIRSF000099">
    <property type="entry name" value="Histidinol_dh"/>
    <property type="match status" value="1"/>
</dbReference>
<dbReference type="Pfam" id="PF00815">
    <property type="entry name" value="Histidinol_dh"/>
    <property type="match status" value="1"/>
</dbReference>
<evidence type="ECO:0000256" key="7">
    <source>
        <dbReference type="RuleBase" id="RU004175"/>
    </source>
</evidence>
<dbReference type="Gene3D" id="1.20.5.1300">
    <property type="match status" value="1"/>
</dbReference>
<comment type="similarity">
    <text evidence="3 7">Belongs to the histidinol dehydrogenase family.</text>
</comment>
<dbReference type="FunFam" id="3.40.50.1980:FF:000001">
    <property type="entry name" value="Histidinol dehydrogenase"/>
    <property type="match status" value="1"/>
</dbReference>
<dbReference type="Gene3D" id="3.40.50.1980">
    <property type="entry name" value="Nitrogenase molybdenum iron protein domain"/>
    <property type="match status" value="2"/>
</dbReference>
<dbReference type="PANTHER" id="PTHR21256">
    <property type="entry name" value="HISTIDINOL DEHYDROGENASE HDH"/>
    <property type="match status" value="1"/>
</dbReference>
<evidence type="ECO:0000256" key="3">
    <source>
        <dbReference type="ARBA" id="ARBA00010178"/>
    </source>
</evidence>